<dbReference type="SUPFAM" id="SSF53850">
    <property type="entry name" value="Periplasmic binding protein-like II"/>
    <property type="match status" value="1"/>
</dbReference>
<dbReference type="Gene3D" id="3.40.190.10">
    <property type="entry name" value="Periplasmic binding protein-like II"/>
    <property type="match status" value="2"/>
</dbReference>
<dbReference type="EMBL" id="UINC01161908">
    <property type="protein sequence ID" value="SVD61366.1"/>
    <property type="molecule type" value="Genomic_DNA"/>
</dbReference>
<evidence type="ECO:0008006" key="2">
    <source>
        <dbReference type="Google" id="ProtNLM"/>
    </source>
</evidence>
<organism evidence="1">
    <name type="scientific">marine metagenome</name>
    <dbReference type="NCBI Taxonomy" id="408172"/>
    <lineage>
        <taxon>unclassified sequences</taxon>
        <taxon>metagenomes</taxon>
        <taxon>ecological metagenomes</taxon>
    </lineage>
</organism>
<evidence type="ECO:0000313" key="1">
    <source>
        <dbReference type="EMBL" id="SVD61366.1"/>
    </source>
</evidence>
<reference evidence="1" key="1">
    <citation type="submission" date="2018-05" db="EMBL/GenBank/DDBJ databases">
        <authorList>
            <person name="Lanie J.A."/>
            <person name="Ng W.-L."/>
            <person name="Kazmierczak K.M."/>
            <person name="Andrzejewski T.M."/>
            <person name="Davidsen T.M."/>
            <person name="Wayne K.J."/>
            <person name="Tettelin H."/>
            <person name="Glass J.I."/>
            <person name="Rusch D."/>
            <person name="Podicherti R."/>
            <person name="Tsui H.-C.T."/>
            <person name="Winkler M.E."/>
        </authorList>
    </citation>
    <scope>NUCLEOTIDE SEQUENCE</scope>
</reference>
<dbReference type="InterPro" id="IPR011852">
    <property type="entry name" value="TRAP_TAXI"/>
</dbReference>
<name>A0A382WR79_9ZZZZ</name>
<dbReference type="AlphaFoldDB" id="A0A382WR79"/>
<dbReference type="Pfam" id="PF16868">
    <property type="entry name" value="NMT1_3"/>
    <property type="match status" value="1"/>
</dbReference>
<sequence length="177" mass="18756">MQMKLTKCIRSISAVVGIVAIGIASNSQADLYRVTSIAPGMSPFVVNTAIAKLVGKHVSGVDMQVRATGAATRHVVEAAQGKVDFLFSSGTINWLMAKNLGPYAEMENAPDLEKNIGMIFSYEIGPYHYITRADSGIEKLEDIVGKKVFAGPPGGAAKRVVLGNIKLTTGLEGGKDF</sequence>
<feature type="non-terminal residue" evidence="1">
    <location>
        <position position="177"/>
    </location>
</feature>
<gene>
    <name evidence="1" type="ORF">METZ01_LOCUS414220</name>
</gene>
<protein>
    <recommendedName>
        <fullName evidence="2">SsuA/THI5-like domain-containing protein</fullName>
    </recommendedName>
</protein>
<accession>A0A382WR79</accession>
<proteinExistence type="predicted"/>